<dbReference type="FunFam" id="1.10.10.10:FF:000001">
    <property type="entry name" value="LysR family transcriptional regulator"/>
    <property type="match status" value="1"/>
</dbReference>
<keyword evidence="7" id="KW-1185">Reference proteome</keyword>
<evidence type="ECO:0000256" key="2">
    <source>
        <dbReference type="ARBA" id="ARBA00023015"/>
    </source>
</evidence>
<dbReference type="GO" id="GO:0006351">
    <property type="term" value="P:DNA-templated transcription"/>
    <property type="evidence" value="ECO:0007669"/>
    <property type="project" value="TreeGrafter"/>
</dbReference>
<dbReference type="EMBL" id="FNCY01000001">
    <property type="protein sequence ID" value="SDG55327.1"/>
    <property type="molecule type" value="Genomic_DNA"/>
</dbReference>
<keyword evidence="2" id="KW-0805">Transcription regulation</keyword>
<dbReference type="InterPro" id="IPR036390">
    <property type="entry name" value="WH_DNA-bd_sf"/>
</dbReference>
<evidence type="ECO:0000259" key="5">
    <source>
        <dbReference type="PROSITE" id="PS50931"/>
    </source>
</evidence>
<feature type="domain" description="HTH lysR-type" evidence="5">
    <location>
        <begin position="1"/>
        <end position="59"/>
    </location>
</feature>
<dbReference type="OrthoDB" id="9178040at2"/>
<keyword evidence="4" id="KW-0804">Transcription</keyword>
<evidence type="ECO:0000256" key="1">
    <source>
        <dbReference type="ARBA" id="ARBA00009437"/>
    </source>
</evidence>
<dbReference type="Proteomes" id="UP000198607">
    <property type="component" value="Unassembled WGS sequence"/>
</dbReference>
<evidence type="ECO:0000313" key="6">
    <source>
        <dbReference type="EMBL" id="SDG55327.1"/>
    </source>
</evidence>
<dbReference type="SUPFAM" id="SSF46785">
    <property type="entry name" value="Winged helix' DNA-binding domain"/>
    <property type="match status" value="1"/>
</dbReference>
<evidence type="ECO:0000313" key="7">
    <source>
        <dbReference type="Proteomes" id="UP000198607"/>
    </source>
</evidence>
<name>A0A1G7V6H8_9RHOO</name>
<reference evidence="6 7" key="1">
    <citation type="submission" date="2016-10" db="EMBL/GenBank/DDBJ databases">
        <authorList>
            <person name="de Groot N.N."/>
        </authorList>
    </citation>
    <scope>NUCLEOTIDE SEQUENCE [LARGE SCALE GENOMIC DNA]</scope>
    <source>
        <strain evidence="6 7">DSM 5885</strain>
    </source>
</reference>
<dbReference type="InterPro" id="IPR058163">
    <property type="entry name" value="LysR-type_TF_proteobact-type"/>
</dbReference>
<dbReference type="Gene3D" id="3.40.190.290">
    <property type="match status" value="1"/>
</dbReference>
<accession>A0A1G7V6H8</accession>
<dbReference type="PROSITE" id="PS50931">
    <property type="entry name" value="HTH_LYSR"/>
    <property type="match status" value="1"/>
</dbReference>
<dbReference type="RefSeq" id="WP_091931767.1">
    <property type="nucleotide sequence ID" value="NZ_FNCY01000001.1"/>
</dbReference>
<keyword evidence="3 6" id="KW-0238">DNA-binding</keyword>
<dbReference type="Pfam" id="PF03466">
    <property type="entry name" value="LysR_substrate"/>
    <property type="match status" value="1"/>
</dbReference>
<dbReference type="InterPro" id="IPR000847">
    <property type="entry name" value="LysR_HTH_N"/>
</dbReference>
<proteinExistence type="inferred from homology"/>
<dbReference type="STRING" id="83767.SAMN05660652_00107"/>
<dbReference type="GO" id="GO:0043565">
    <property type="term" value="F:sequence-specific DNA binding"/>
    <property type="evidence" value="ECO:0007669"/>
    <property type="project" value="TreeGrafter"/>
</dbReference>
<dbReference type="PANTHER" id="PTHR30537">
    <property type="entry name" value="HTH-TYPE TRANSCRIPTIONAL REGULATOR"/>
    <property type="match status" value="1"/>
</dbReference>
<dbReference type="GO" id="GO:0003700">
    <property type="term" value="F:DNA-binding transcription factor activity"/>
    <property type="evidence" value="ECO:0007669"/>
    <property type="project" value="InterPro"/>
</dbReference>
<dbReference type="Pfam" id="PF00126">
    <property type="entry name" value="HTH_1"/>
    <property type="match status" value="1"/>
</dbReference>
<dbReference type="SUPFAM" id="SSF53850">
    <property type="entry name" value="Periplasmic binding protein-like II"/>
    <property type="match status" value="1"/>
</dbReference>
<dbReference type="PANTHER" id="PTHR30537:SF5">
    <property type="entry name" value="HTH-TYPE TRANSCRIPTIONAL ACTIVATOR TTDR-RELATED"/>
    <property type="match status" value="1"/>
</dbReference>
<protein>
    <submittedName>
        <fullName evidence="6">DNA-binding transcriptional regulator, LysR family</fullName>
    </submittedName>
</protein>
<dbReference type="InterPro" id="IPR036388">
    <property type="entry name" value="WH-like_DNA-bd_sf"/>
</dbReference>
<evidence type="ECO:0000256" key="4">
    <source>
        <dbReference type="ARBA" id="ARBA00023163"/>
    </source>
</evidence>
<evidence type="ECO:0000256" key="3">
    <source>
        <dbReference type="ARBA" id="ARBA00023125"/>
    </source>
</evidence>
<dbReference type="Gene3D" id="1.10.10.10">
    <property type="entry name" value="Winged helix-like DNA-binding domain superfamily/Winged helix DNA-binding domain"/>
    <property type="match status" value="1"/>
</dbReference>
<sequence>MDRFEAMRVFCAVIEAGSFAAAANQLGLSTTAVSRHVAQLETLLGVRLLNRTTRRMRPTDEGYAYFERSTQLLADLEETEASVSGQAQRPRGRLRLTAPIALATLRLAPAFVAFSRRFPEVTLDLVLSDNVADFAEEGLDMAIRVGRVGSDNLVARRVAETVVLTAASPAYLARAGMPQHPGDLARHICLTYHYAAGGNQAEFSQADGSVASVRYSGPFHSNNGMLLTEMAVADAGIVFAPCFILQPLIDRGALQRVLPDWRLRTLPIQVVYPTRRHLSAKVQAMTAFLTDWFAHTPWGAETKP</sequence>
<gene>
    <name evidence="6" type="ORF">SAMN05660652_00107</name>
</gene>
<dbReference type="AlphaFoldDB" id="A0A1G7V6H8"/>
<dbReference type="CDD" id="cd08422">
    <property type="entry name" value="PBP2_CrgA_like"/>
    <property type="match status" value="1"/>
</dbReference>
<comment type="similarity">
    <text evidence="1">Belongs to the LysR transcriptional regulatory family.</text>
</comment>
<organism evidence="6 7">
    <name type="scientific">Propionivibrio dicarboxylicus</name>
    <dbReference type="NCBI Taxonomy" id="83767"/>
    <lineage>
        <taxon>Bacteria</taxon>
        <taxon>Pseudomonadati</taxon>
        <taxon>Pseudomonadota</taxon>
        <taxon>Betaproteobacteria</taxon>
        <taxon>Rhodocyclales</taxon>
        <taxon>Rhodocyclaceae</taxon>
        <taxon>Propionivibrio</taxon>
    </lineage>
</organism>
<dbReference type="InterPro" id="IPR005119">
    <property type="entry name" value="LysR_subst-bd"/>
</dbReference>